<dbReference type="PANTHER" id="PTHR11645:SF0">
    <property type="entry name" value="PYRROLINE-5-CARBOXYLATE REDUCTASE 3"/>
    <property type="match status" value="1"/>
</dbReference>
<evidence type="ECO:0000256" key="4">
    <source>
        <dbReference type="PIRSR" id="PIRSR000193-1"/>
    </source>
</evidence>
<dbReference type="InterPro" id="IPR028939">
    <property type="entry name" value="P5C_Rdtase_cat_N"/>
</dbReference>
<dbReference type="AlphaFoldDB" id="A0AA39CQA1"/>
<evidence type="ECO:0000256" key="1">
    <source>
        <dbReference type="ARBA" id="ARBA00005525"/>
    </source>
</evidence>
<dbReference type="EMBL" id="JAPDRK010000001">
    <property type="protein sequence ID" value="KAJ9616660.1"/>
    <property type="molecule type" value="Genomic_DNA"/>
</dbReference>
<dbReference type="PANTHER" id="PTHR11645">
    <property type="entry name" value="PYRROLINE-5-CARBOXYLATE REDUCTASE"/>
    <property type="match status" value="1"/>
</dbReference>
<dbReference type="Proteomes" id="UP001172673">
    <property type="component" value="Unassembled WGS sequence"/>
</dbReference>
<dbReference type="SUPFAM" id="SSF51735">
    <property type="entry name" value="NAD(P)-binding Rossmann-fold domains"/>
    <property type="match status" value="1"/>
</dbReference>
<name>A0AA39CQA1_9EURO</name>
<dbReference type="GO" id="GO:0004735">
    <property type="term" value="F:pyrroline-5-carboxylate reductase activity"/>
    <property type="evidence" value="ECO:0007669"/>
    <property type="project" value="InterPro"/>
</dbReference>
<gene>
    <name evidence="7" type="ORF">H2200_000379</name>
</gene>
<feature type="binding site" evidence="4">
    <location>
        <position position="74"/>
    </location>
    <ligand>
        <name>NADPH</name>
        <dbReference type="ChEBI" id="CHEBI:57783"/>
    </ligand>
</feature>
<dbReference type="Pfam" id="PF03807">
    <property type="entry name" value="F420_oxidored"/>
    <property type="match status" value="1"/>
</dbReference>
<evidence type="ECO:0000259" key="6">
    <source>
        <dbReference type="Pfam" id="PF14748"/>
    </source>
</evidence>
<feature type="binding site" evidence="4">
    <location>
        <begin position="16"/>
        <end position="21"/>
    </location>
    <ligand>
        <name>NADP(+)</name>
        <dbReference type="ChEBI" id="CHEBI:58349"/>
    </ligand>
</feature>
<comment type="similarity">
    <text evidence="1">Belongs to the pyrroline-5-carboxylate reductase family.</text>
</comment>
<sequence>MEDLHVEGDGIELGVIGCGKMATALLLSILRSTSHLGTPPKRVIVSVRTSESLKRLKSILAEYGGQVEFLVGDNVRVANAANTVLLGHKPYMLDSILGADGMAEALRGKAIISLLAGVSAKQILEKVHQIGDTTRTSVLLVVPNMGAHVQESMTVIAKQSTDTPIEVVNRTVWLLQHAGKVSFVSESLFNLATVLVGVSMALTTVAVDGMLDAAVMEGMPRSEAQEIVSQSLIGVGKLLANGHHPAVLRESISSPRGCTIRGIAHLESRSARTAFTESITLATEYIKGMGGYQE</sequence>
<organism evidence="7 8">
    <name type="scientific">Cladophialophora chaetospira</name>
    <dbReference type="NCBI Taxonomy" id="386627"/>
    <lineage>
        <taxon>Eukaryota</taxon>
        <taxon>Fungi</taxon>
        <taxon>Dikarya</taxon>
        <taxon>Ascomycota</taxon>
        <taxon>Pezizomycotina</taxon>
        <taxon>Eurotiomycetes</taxon>
        <taxon>Chaetothyriomycetidae</taxon>
        <taxon>Chaetothyriales</taxon>
        <taxon>Herpotrichiellaceae</taxon>
        <taxon>Cladophialophora</taxon>
    </lineage>
</organism>
<evidence type="ECO:0000313" key="7">
    <source>
        <dbReference type="EMBL" id="KAJ9616660.1"/>
    </source>
</evidence>
<dbReference type="InterPro" id="IPR036291">
    <property type="entry name" value="NAD(P)-bd_dom_sf"/>
</dbReference>
<dbReference type="Gene3D" id="1.10.3730.10">
    <property type="entry name" value="ProC C-terminal domain-like"/>
    <property type="match status" value="1"/>
</dbReference>
<dbReference type="InterPro" id="IPR029036">
    <property type="entry name" value="P5CR_dimer"/>
</dbReference>
<keyword evidence="8" id="KW-1185">Reference proteome</keyword>
<protein>
    <recommendedName>
        <fullName evidence="9">Pyrroline-5-carboxylate reductase</fullName>
    </recommendedName>
</protein>
<keyword evidence="3" id="KW-0560">Oxidoreductase</keyword>
<evidence type="ECO:0000256" key="2">
    <source>
        <dbReference type="ARBA" id="ARBA00022857"/>
    </source>
</evidence>
<feature type="domain" description="Pyrroline-5-carboxylate reductase dimerisation" evidence="6">
    <location>
        <begin position="186"/>
        <end position="287"/>
    </location>
</feature>
<evidence type="ECO:0000256" key="3">
    <source>
        <dbReference type="ARBA" id="ARBA00023002"/>
    </source>
</evidence>
<feature type="domain" description="Pyrroline-5-carboxylate reductase catalytic N-terminal" evidence="5">
    <location>
        <begin position="13"/>
        <end position="117"/>
    </location>
</feature>
<dbReference type="HAMAP" id="MF_01925">
    <property type="entry name" value="P5C_reductase"/>
    <property type="match status" value="1"/>
</dbReference>
<evidence type="ECO:0000259" key="5">
    <source>
        <dbReference type="Pfam" id="PF03807"/>
    </source>
</evidence>
<dbReference type="InterPro" id="IPR000304">
    <property type="entry name" value="Pyrroline-COOH_reductase"/>
</dbReference>
<accession>A0AA39CQA1</accession>
<keyword evidence="2 4" id="KW-0521">NADP</keyword>
<dbReference type="GO" id="GO:0055129">
    <property type="term" value="P:L-proline biosynthetic process"/>
    <property type="evidence" value="ECO:0007669"/>
    <property type="project" value="TreeGrafter"/>
</dbReference>
<reference evidence="7" key="1">
    <citation type="submission" date="2022-10" db="EMBL/GenBank/DDBJ databases">
        <title>Culturing micro-colonial fungi from biological soil crusts in the Mojave desert and describing Neophaeococcomyces mojavensis, and introducing the new genera and species Taxawa tesnikishii.</title>
        <authorList>
            <person name="Kurbessoian T."/>
            <person name="Stajich J.E."/>
        </authorList>
    </citation>
    <scope>NUCLEOTIDE SEQUENCE</scope>
    <source>
        <strain evidence="7">TK_41</strain>
    </source>
</reference>
<evidence type="ECO:0008006" key="9">
    <source>
        <dbReference type="Google" id="ProtNLM"/>
    </source>
</evidence>
<dbReference type="PIRSF" id="PIRSF000193">
    <property type="entry name" value="Pyrrol-5-carb_rd"/>
    <property type="match status" value="1"/>
</dbReference>
<dbReference type="FunFam" id="1.10.3730.10:FF:000001">
    <property type="entry name" value="Pyrroline-5-carboxylate reductase"/>
    <property type="match status" value="1"/>
</dbReference>
<dbReference type="Pfam" id="PF14748">
    <property type="entry name" value="P5CR_dimer"/>
    <property type="match status" value="1"/>
</dbReference>
<dbReference type="InterPro" id="IPR008927">
    <property type="entry name" value="6-PGluconate_DH-like_C_sf"/>
</dbReference>
<dbReference type="Gene3D" id="3.40.50.720">
    <property type="entry name" value="NAD(P)-binding Rossmann-like Domain"/>
    <property type="match status" value="1"/>
</dbReference>
<evidence type="ECO:0000313" key="8">
    <source>
        <dbReference type="Proteomes" id="UP001172673"/>
    </source>
</evidence>
<proteinExistence type="inferred from homology"/>
<comment type="caution">
    <text evidence="7">The sequence shown here is derived from an EMBL/GenBank/DDBJ whole genome shotgun (WGS) entry which is preliminary data.</text>
</comment>
<dbReference type="SUPFAM" id="SSF48179">
    <property type="entry name" value="6-phosphogluconate dehydrogenase C-terminal domain-like"/>
    <property type="match status" value="1"/>
</dbReference>